<organism evidence="1 2">
    <name type="scientific">Sulfurimonas lithotrophica</name>
    <dbReference type="NCBI Taxonomy" id="2590022"/>
    <lineage>
        <taxon>Bacteria</taxon>
        <taxon>Pseudomonadati</taxon>
        <taxon>Campylobacterota</taxon>
        <taxon>Epsilonproteobacteria</taxon>
        <taxon>Campylobacterales</taxon>
        <taxon>Sulfurimonadaceae</taxon>
        <taxon>Sulfurimonas</taxon>
    </lineage>
</organism>
<keyword evidence="2" id="KW-1185">Reference proteome</keyword>
<dbReference type="AlphaFoldDB" id="A0A5P8P433"/>
<gene>
    <name evidence="1" type="ORF">FJR48_05900</name>
</gene>
<dbReference type="Gene3D" id="3.40.1390.10">
    <property type="entry name" value="MurE/MurF, N-terminal domain"/>
    <property type="match status" value="1"/>
</dbReference>
<proteinExistence type="predicted"/>
<evidence type="ECO:0000313" key="2">
    <source>
        <dbReference type="Proteomes" id="UP000326944"/>
    </source>
</evidence>
<name>A0A5P8P433_9BACT</name>
<reference evidence="1 2" key="1">
    <citation type="submission" date="2019-09" db="EMBL/GenBank/DDBJ databases">
        <title>Sulfurimonas gotlandica sp. nov., a chemoautotrophic and psychrotolerant epsilonproteobacterium isolated from a pelagic redoxcline, and an emended description of the genus Sulfurimonas.</title>
        <authorList>
            <person name="Wang S."/>
            <person name="Jiang L."/>
            <person name="Shao S."/>
        </authorList>
    </citation>
    <scope>NUCLEOTIDE SEQUENCE [LARGE SCALE GENOMIC DNA]</scope>
    <source>
        <strain evidence="1 2">GYSZ_1</strain>
    </source>
</reference>
<dbReference type="OrthoDB" id="5338390at2"/>
<dbReference type="EMBL" id="CP043617">
    <property type="protein sequence ID" value="QFR50449.1"/>
    <property type="molecule type" value="Genomic_DNA"/>
</dbReference>
<dbReference type="Proteomes" id="UP000326944">
    <property type="component" value="Chromosome"/>
</dbReference>
<sequence>MRLENLLALTHANLQSDPCVSNFENIIFNVNKVNRGDLFIAKNTEDIPEAIKNGAYGIFYESSTEILDNEIAWIQTANIDEALKKLLRFRLIEKEVIAYECNEIALKLAMNCITDSHFVVIYGNTEELFKKLWHIENRSTLLFSPTLNDQKLFANKKPAPSTSAQEITVIEKTLFETSFIYENKYYERQLISPFFIPYLEELFNIFKSLKINYKLKKLTSIEHFEAVFTNKNFEIKEFGTSNNVLIFESNINLMEVEINYLQNHATWANIIYILPQNTSLKANANTFIYKDKSEILDILKENKFNFAFIAGVDKTILEKKEEKQTGQLTLEF</sequence>
<protein>
    <recommendedName>
        <fullName evidence="3">Peptidoglycan synthetase</fullName>
    </recommendedName>
</protein>
<evidence type="ECO:0000313" key="1">
    <source>
        <dbReference type="EMBL" id="QFR50449.1"/>
    </source>
</evidence>
<evidence type="ECO:0008006" key="3">
    <source>
        <dbReference type="Google" id="ProtNLM"/>
    </source>
</evidence>
<dbReference type="InterPro" id="IPR035911">
    <property type="entry name" value="MurE/MurF_N"/>
</dbReference>
<accession>A0A5P8P433</accession>
<dbReference type="SUPFAM" id="SSF63418">
    <property type="entry name" value="MurE/MurF N-terminal domain"/>
    <property type="match status" value="1"/>
</dbReference>
<dbReference type="KEGG" id="sulg:FJR48_05900"/>